<name>A0A1Y2IW42_TRAC3</name>
<gene>
    <name evidence="8" type="ORF">PYCCODRAFT_1443678</name>
</gene>
<evidence type="ECO:0000256" key="1">
    <source>
        <dbReference type="ARBA" id="ARBA00003343"/>
    </source>
</evidence>
<dbReference type="PANTHER" id="PTHR12684">
    <property type="entry name" value="PUTATIVE PHOSPHOTRANSFERASE"/>
    <property type="match status" value="1"/>
</dbReference>
<dbReference type="AlphaFoldDB" id="A0A1Y2IW42"/>
<evidence type="ECO:0000256" key="4">
    <source>
        <dbReference type="ARBA" id="ARBA00022679"/>
    </source>
</evidence>
<dbReference type="GO" id="GO:0000215">
    <property type="term" value="F:tRNA 2'-phosphotransferase activity"/>
    <property type="evidence" value="ECO:0007669"/>
    <property type="project" value="UniProtKB-EC"/>
</dbReference>
<dbReference type="STRING" id="1353009.A0A1Y2IW42"/>
<comment type="similarity">
    <text evidence="2">Belongs to the KptA/TPT1 family.</text>
</comment>
<evidence type="ECO:0000256" key="2">
    <source>
        <dbReference type="ARBA" id="ARBA00009836"/>
    </source>
</evidence>
<protein>
    <recommendedName>
        <fullName evidence="3">2'-phosphotransferase</fullName>
        <ecNumber evidence="3">2.7.1.160</ecNumber>
    </recommendedName>
</protein>
<dbReference type="PANTHER" id="PTHR12684:SF2">
    <property type="entry name" value="TRNA 2'-PHOSPHOTRANSFERASE 1"/>
    <property type="match status" value="1"/>
</dbReference>
<evidence type="ECO:0000313" key="9">
    <source>
        <dbReference type="Proteomes" id="UP000193067"/>
    </source>
</evidence>
<evidence type="ECO:0000256" key="7">
    <source>
        <dbReference type="SAM" id="MobiDB-lite"/>
    </source>
</evidence>
<proteinExistence type="inferred from homology"/>
<dbReference type="EC" id="2.7.1.160" evidence="3"/>
<dbReference type="InterPro" id="IPR042081">
    <property type="entry name" value="RNA_2'-PTrans_C"/>
</dbReference>
<dbReference type="Proteomes" id="UP000193067">
    <property type="component" value="Unassembled WGS sequence"/>
</dbReference>
<evidence type="ECO:0000256" key="5">
    <source>
        <dbReference type="ARBA" id="ARBA00023027"/>
    </source>
</evidence>
<evidence type="ECO:0000256" key="6">
    <source>
        <dbReference type="ARBA" id="ARBA00047949"/>
    </source>
</evidence>
<comment type="function">
    <text evidence="1">Catalyzes the last step of tRNA splicing, the transfer of the splice junction 2'-phosphate from ligated tRNA to NAD to produce ADP-ribose 1''-2'' cyclic phosphate.</text>
</comment>
<reference evidence="8 9" key="1">
    <citation type="journal article" date="2015" name="Biotechnol. Biofuels">
        <title>Enhanced degradation of softwood versus hardwood by the white-rot fungus Pycnoporus coccineus.</title>
        <authorList>
            <person name="Couturier M."/>
            <person name="Navarro D."/>
            <person name="Chevret D."/>
            <person name="Henrissat B."/>
            <person name="Piumi F."/>
            <person name="Ruiz-Duenas F.J."/>
            <person name="Martinez A.T."/>
            <person name="Grigoriev I.V."/>
            <person name="Riley R."/>
            <person name="Lipzen A."/>
            <person name="Berrin J.G."/>
            <person name="Master E.R."/>
            <person name="Rosso M.N."/>
        </authorList>
    </citation>
    <scope>NUCLEOTIDE SEQUENCE [LARGE SCALE GENOMIC DNA]</scope>
    <source>
        <strain evidence="8 9">BRFM310</strain>
    </source>
</reference>
<keyword evidence="5" id="KW-0520">NAD</keyword>
<dbReference type="Gene3D" id="1.10.10.970">
    <property type="entry name" value="RNA 2'-phosphotransferase, Tpt1/KptA family, N-terminal domain"/>
    <property type="match status" value="1"/>
</dbReference>
<feature type="compositionally biased region" description="Gly residues" evidence="7">
    <location>
        <begin position="26"/>
        <end position="36"/>
    </location>
</feature>
<evidence type="ECO:0000313" key="8">
    <source>
        <dbReference type="EMBL" id="OSD04883.1"/>
    </source>
</evidence>
<dbReference type="InterPro" id="IPR042080">
    <property type="entry name" value="RNA_2'-PTrans_N"/>
</dbReference>
<keyword evidence="4" id="KW-0808">Transferase</keyword>
<evidence type="ECO:0000256" key="3">
    <source>
        <dbReference type="ARBA" id="ARBA00012007"/>
    </source>
</evidence>
<feature type="region of interest" description="Disordered" evidence="7">
    <location>
        <begin position="1"/>
        <end position="46"/>
    </location>
</feature>
<feature type="compositionally biased region" description="Basic and acidic residues" evidence="7">
    <location>
        <begin position="8"/>
        <end position="20"/>
    </location>
</feature>
<dbReference type="EMBL" id="KZ084095">
    <property type="protein sequence ID" value="OSD04883.1"/>
    <property type="molecule type" value="Genomic_DNA"/>
</dbReference>
<dbReference type="Gene3D" id="3.20.170.30">
    <property type="match status" value="1"/>
</dbReference>
<accession>A0A1Y2IW42</accession>
<dbReference type="Pfam" id="PF01885">
    <property type="entry name" value="PTS_2-RNA"/>
    <property type="match status" value="1"/>
</dbReference>
<sequence length="314" mass="33573">MSAGGSPEGHRAPTSDDKQASRNKGNGRGRGGGKGGSAKLRGLPKDSPEVRISKTLSWILRHGSQAEGLAMRPDGYVRVGELLQRPKLRELSFEALQDIVRNDAKSRYSLVLEADPQTGEESWWIRANQGHSLKSVVLDYEPIRSASEIPTGIAVHGTTRKAWESIKEQGLSKMTRNHIHLAQDVAGSGVVSGMRNSSQILIYVDVQKAIDAGIKFCISANGVVLTEGDERGFLAPQFFSRVETADGKPLAGWDGPRSPINIDAARTVEAGVGSAPAMTSVGVGPSKKEEAIQASTDADAQVQDVEKKLENATL</sequence>
<dbReference type="SUPFAM" id="SSF56399">
    <property type="entry name" value="ADP-ribosylation"/>
    <property type="match status" value="1"/>
</dbReference>
<feature type="region of interest" description="Disordered" evidence="7">
    <location>
        <begin position="277"/>
        <end position="303"/>
    </location>
</feature>
<keyword evidence="9" id="KW-1185">Reference proteome</keyword>
<dbReference type="OrthoDB" id="419694at2759"/>
<dbReference type="GO" id="GO:0006388">
    <property type="term" value="P:tRNA splicing, via endonucleolytic cleavage and ligation"/>
    <property type="evidence" value="ECO:0007669"/>
    <property type="project" value="TreeGrafter"/>
</dbReference>
<dbReference type="InterPro" id="IPR002745">
    <property type="entry name" value="Ptrans_KptA/Tpt1"/>
</dbReference>
<comment type="catalytic activity">
    <reaction evidence="6">
        <text>2'-phospho-[ligated tRNA] + NAD(+) = mature tRNA + ADP-alpha-D-ribose 1'',2''-cyclic phosphate + nicotinamide</text>
        <dbReference type="Rhea" id="RHEA:23324"/>
        <dbReference type="Rhea" id="RHEA-COMP:11106"/>
        <dbReference type="Rhea" id="RHEA-COMP:11107"/>
        <dbReference type="ChEBI" id="CHEBI:17154"/>
        <dbReference type="ChEBI" id="CHEBI:57540"/>
        <dbReference type="ChEBI" id="CHEBI:76596"/>
        <dbReference type="ChEBI" id="CHEBI:82883"/>
        <dbReference type="ChEBI" id="CHEBI:85027"/>
        <dbReference type="EC" id="2.7.1.160"/>
    </reaction>
</comment>
<organism evidence="8 9">
    <name type="scientific">Trametes coccinea (strain BRFM310)</name>
    <name type="common">Pycnoporus coccineus</name>
    <dbReference type="NCBI Taxonomy" id="1353009"/>
    <lineage>
        <taxon>Eukaryota</taxon>
        <taxon>Fungi</taxon>
        <taxon>Dikarya</taxon>
        <taxon>Basidiomycota</taxon>
        <taxon>Agaricomycotina</taxon>
        <taxon>Agaricomycetes</taxon>
        <taxon>Polyporales</taxon>
        <taxon>Polyporaceae</taxon>
        <taxon>Trametes</taxon>
    </lineage>
</organism>